<feature type="transmembrane region" description="Helical" evidence="7">
    <location>
        <begin position="44"/>
        <end position="67"/>
    </location>
</feature>
<sequence length="617" mass="67964">MVSATATLVVEWVFATISLIFLSARIGVRLFIIKLGILPEDILLVIAQMLYFLWCSLDAYVISVGFMDNGANYLSDNLTQHVKGGPLMEIKVLKIVYSSSIPYYLCIWFIKGAIIGFYYRLIPKKTKSRMFLHFTSVCTFITLIVIICLNLFLCRPISRNWALPETDQHCYSSTARTPFAISSVANLVTDILIFIVPFSIIPSMGSMPRRQLIGLIATFSLGIITMIVFVARAVISAVSGIIAIGGLLSAIECCTAMIVACLPSLKILLRINKPGGPLPKRGSDLSDGLDSIDDDHRRHHNRPNVLDEEHEPYPGVFLGLEHYEDRARHHHDMMILSTSSATAGHQHDLYSRQSLSEMASKSALRGSERISEILHPSDDDDDDVSLDYGDVDSSYIDYPTGKLGRSNSTASKLPRNDVVELDILNAHNHEDPMTSILGSLSNNSNSINTINNSTIRSPTPNSQLALLGDPSRLPTLPPLPNSQAPNMGPPAMSLDQHNHLNNAHLQQQIQHLQWQQELIQQQQNQFQNLQQLQEQGQPGAKSDLMNFNSEPLPALPTFGGSSSNSGNSGRSNDHNSTTTSNANDNNEALSRTISGSATNPFIPDYILTEPLPKPKSE</sequence>
<evidence type="ECO:0000256" key="2">
    <source>
        <dbReference type="ARBA" id="ARBA00022692"/>
    </source>
</evidence>
<name>A0A0J9XF66_GEOCN</name>
<evidence type="ECO:0000313" key="10">
    <source>
        <dbReference type="Proteomes" id="UP000242525"/>
    </source>
</evidence>
<comment type="caution">
    <text evidence="9">The sequence shown here is derived from an EMBL/GenBank/DDBJ whole genome shotgun (WGS) entry which is preliminary data.</text>
</comment>
<dbReference type="InterPro" id="IPR049326">
    <property type="entry name" value="Rhodopsin_dom_fungi"/>
</dbReference>
<feature type="domain" description="Rhodopsin" evidence="8">
    <location>
        <begin position="24"/>
        <end position="270"/>
    </location>
</feature>
<reference evidence="9" key="1">
    <citation type="submission" date="2014-03" db="EMBL/GenBank/DDBJ databases">
        <authorList>
            <person name="Casaregola S."/>
        </authorList>
    </citation>
    <scope>NUCLEOTIDE SEQUENCE [LARGE SCALE GENOMIC DNA]</scope>
    <source>
        <strain evidence="9">CLIB 918</strain>
    </source>
</reference>
<dbReference type="GO" id="GO:0016020">
    <property type="term" value="C:membrane"/>
    <property type="evidence" value="ECO:0007669"/>
    <property type="project" value="UniProtKB-SubCell"/>
</dbReference>
<feature type="transmembrane region" description="Helical" evidence="7">
    <location>
        <begin position="131"/>
        <end position="153"/>
    </location>
</feature>
<proteinExistence type="inferred from homology"/>
<feature type="transmembrane region" description="Helical" evidence="7">
    <location>
        <begin position="179"/>
        <end position="200"/>
    </location>
</feature>
<dbReference type="AlphaFoldDB" id="A0A0J9XF66"/>
<evidence type="ECO:0000256" key="1">
    <source>
        <dbReference type="ARBA" id="ARBA00004141"/>
    </source>
</evidence>
<dbReference type="Proteomes" id="UP000242525">
    <property type="component" value="Unassembled WGS sequence"/>
</dbReference>
<comment type="subcellular location">
    <subcellularLocation>
        <location evidence="1">Membrane</location>
        <topology evidence="1">Multi-pass membrane protein</topology>
    </subcellularLocation>
</comment>
<evidence type="ECO:0000313" key="9">
    <source>
        <dbReference type="EMBL" id="CDO56017.1"/>
    </source>
</evidence>
<evidence type="ECO:0000256" key="6">
    <source>
        <dbReference type="SAM" id="MobiDB-lite"/>
    </source>
</evidence>
<feature type="region of interest" description="Disordered" evidence="6">
    <location>
        <begin position="531"/>
        <end position="617"/>
    </location>
</feature>
<accession>A0A0J9XF66</accession>
<feature type="transmembrane region" description="Helical" evidence="7">
    <location>
        <begin position="12"/>
        <end position="32"/>
    </location>
</feature>
<gene>
    <name evidence="9" type="ORF">BN980_GECA13s01660g</name>
</gene>
<evidence type="ECO:0000256" key="4">
    <source>
        <dbReference type="ARBA" id="ARBA00023136"/>
    </source>
</evidence>
<dbReference type="EMBL" id="CCBN010000013">
    <property type="protein sequence ID" value="CDO56017.1"/>
    <property type="molecule type" value="Genomic_DNA"/>
</dbReference>
<feature type="transmembrane region" description="Helical" evidence="7">
    <location>
        <begin position="101"/>
        <end position="119"/>
    </location>
</feature>
<feature type="compositionally biased region" description="Low complexity" evidence="6">
    <location>
        <begin position="559"/>
        <end position="586"/>
    </location>
</feature>
<dbReference type="STRING" id="1173061.A0A0J9XF66"/>
<organism evidence="9 10">
    <name type="scientific">Geotrichum candidum</name>
    <name type="common">Oospora lactis</name>
    <name type="synonym">Dipodascus geotrichum</name>
    <dbReference type="NCBI Taxonomy" id="1173061"/>
    <lineage>
        <taxon>Eukaryota</taxon>
        <taxon>Fungi</taxon>
        <taxon>Dikarya</taxon>
        <taxon>Ascomycota</taxon>
        <taxon>Saccharomycotina</taxon>
        <taxon>Dipodascomycetes</taxon>
        <taxon>Dipodascales</taxon>
        <taxon>Dipodascaceae</taxon>
        <taxon>Geotrichum</taxon>
    </lineage>
</organism>
<evidence type="ECO:0000256" key="3">
    <source>
        <dbReference type="ARBA" id="ARBA00022989"/>
    </source>
</evidence>
<keyword evidence="10" id="KW-1185">Reference proteome</keyword>
<dbReference type="OrthoDB" id="10017208at2759"/>
<evidence type="ECO:0000259" key="8">
    <source>
        <dbReference type="Pfam" id="PF20684"/>
    </source>
</evidence>
<feature type="compositionally biased region" description="Polar residues" evidence="6">
    <location>
        <begin position="587"/>
        <end position="599"/>
    </location>
</feature>
<evidence type="ECO:0000256" key="7">
    <source>
        <dbReference type="SAM" id="Phobius"/>
    </source>
</evidence>
<evidence type="ECO:0000256" key="5">
    <source>
        <dbReference type="ARBA" id="ARBA00038359"/>
    </source>
</evidence>
<feature type="region of interest" description="Disordered" evidence="6">
    <location>
        <begin position="468"/>
        <end position="496"/>
    </location>
</feature>
<comment type="similarity">
    <text evidence="5">Belongs to the SAT4 family.</text>
</comment>
<dbReference type="InterPro" id="IPR052337">
    <property type="entry name" value="SAT4-like"/>
</dbReference>
<keyword evidence="2 7" id="KW-0812">Transmembrane</keyword>
<keyword evidence="4 7" id="KW-0472">Membrane</keyword>
<feature type="region of interest" description="Disordered" evidence="6">
    <location>
        <begin position="279"/>
        <end position="310"/>
    </location>
</feature>
<feature type="transmembrane region" description="Helical" evidence="7">
    <location>
        <begin position="241"/>
        <end position="265"/>
    </location>
</feature>
<dbReference type="Pfam" id="PF20684">
    <property type="entry name" value="Fung_rhodopsin"/>
    <property type="match status" value="1"/>
</dbReference>
<keyword evidence="3 7" id="KW-1133">Transmembrane helix</keyword>
<dbReference type="PANTHER" id="PTHR33048">
    <property type="entry name" value="PTH11-LIKE INTEGRAL MEMBRANE PROTEIN (AFU_ORTHOLOGUE AFUA_5G11245)"/>
    <property type="match status" value="1"/>
</dbReference>
<protein>
    <recommendedName>
        <fullName evidence="8">Rhodopsin domain-containing protein</fullName>
    </recommendedName>
</protein>
<feature type="transmembrane region" description="Helical" evidence="7">
    <location>
        <begin position="212"/>
        <end position="235"/>
    </location>
</feature>
<dbReference type="PANTHER" id="PTHR33048:SF47">
    <property type="entry name" value="INTEGRAL MEMBRANE PROTEIN-RELATED"/>
    <property type="match status" value="1"/>
</dbReference>